<dbReference type="Gene3D" id="3.20.20.80">
    <property type="entry name" value="Glycosidases"/>
    <property type="match status" value="1"/>
</dbReference>
<dbReference type="PANTHER" id="PTHR10357:SF210">
    <property type="entry name" value="MALTODEXTRIN GLUCOSIDASE"/>
    <property type="match status" value="1"/>
</dbReference>
<dbReference type="InterPro" id="IPR006047">
    <property type="entry name" value="GH13_cat_dom"/>
</dbReference>
<evidence type="ECO:0000313" key="5">
    <source>
        <dbReference type="Proteomes" id="UP001221302"/>
    </source>
</evidence>
<dbReference type="SUPFAM" id="SSF51011">
    <property type="entry name" value="Glycosyl hydrolase domain"/>
    <property type="match status" value="1"/>
</dbReference>
<dbReference type="Gene3D" id="2.60.40.10">
    <property type="entry name" value="Immunoglobulins"/>
    <property type="match status" value="1"/>
</dbReference>
<dbReference type="SUPFAM" id="SSF81296">
    <property type="entry name" value="E set domains"/>
    <property type="match status" value="1"/>
</dbReference>
<dbReference type="Gene3D" id="2.60.40.1180">
    <property type="entry name" value="Golgi alpha-mannosidase II"/>
    <property type="match status" value="1"/>
</dbReference>
<name>A0AAE3TE34_9BACT</name>
<dbReference type="InterPro" id="IPR017853">
    <property type="entry name" value="GH"/>
</dbReference>
<dbReference type="InterPro" id="IPR013783">
    <property type="entry name" value="Ig-like_fold"/>
</dbReference>
<dbReference type="InterPro" id="IPR019492">
    <property type="entry name" value="Cyclo-malto-dextrinase_C"/>
</dbReference>
<evidence type="ECO:0000256" key="1">
    <source>
        <dbReference type="ARBA" id="ARBA00022801"/>
    </source>
</evidence>
<reference evidence="4" key="1">
    <citation type="submission" date="2023-03" db="EMBL/GenBank/DDBJ databases">
        <title>Stygiobacter electus gen. nov., sp. nov., facultatively anaerobic thermotolerant bacterium of the class Ignavibacteria from a well of Yessentuki mineral water deposit.</title>
        <authorList>
            <person name="Podosokorskaya O.A."/>
            <person name="Elcheninov A.G."/>
            <person name="Petrova N.F."/>
            <person name="Zavarzina D.G."/>
            <person name="Kublanov I.V."/>
            <person name="Merkel A.Y."/>
        </authorList>
    </citation>
    <scope>NUCLEOTIDE SEQUENCE</scope>
    <source>
        <strain evidence="4">09-Me</strain>
    </source>
</reference>
<dbReference type="RefSeq" id="WP_321535830.1">
    <property type="nucleotide sequence ID" value="NZ_JARGDL010000009.1"/>
</dbReference>
<organism evidence="4 5">
    <name type="scientific">Stygiobacter electus</name>
    <dbReference type="NCBI Taxonomy" id="3032292"/>
    <lineage>
        <taxon>Bacteria</taxon>
        <taxon>Pseudomonadati</taxon>
        <taxon>Ignavibacteriota</taxon>
        <taxon>Ignavibacteria</taxon>
        <taxon>Ignavibacteriales</taxon>
        <taxon>Melioribacteraceae</taxon>
        <taxon>Stygiobacter</taxon>
    </lineage>
</organism>
<evidence type="ECO:0000259" key="3">
    <source>
        <dbReference type="SMART" id="SM00642"/>
    </source>
</evidence>
<dbReference type="AlphaFoldDB" id="A0AAE3TE34"/>
<dbReference type="PANTHER" id="PTHR10357">
    <property type="entry name" value="ALPHA-AMYLASE FAMILY MEMBER"/>
    <property type="match status" value="1"/>
</dbReference>
<dbReference type="SUPFAM" id="SSF51445">
    <property type="entry name" value="(Trans)glycosidases"/>
    <property type="match status" value="1"/>
</dbReference>
<dbReference type="InterPro" id="IPR014756">
    <property type="entry name" value="Ig_E-set"/>
</dbReference>
<comment type="caution">
    <text evidence="4">The sequence shown here is derived from an EMBL/GenBank/DDBJ whole genome shotgun (WGS) entry which is preliminary data.</text>
</comment>
<dbReference type="EMBL" id="JARGDL010000009">
    <property type="protein sequence ID" value="MDF1612062.1"/>
    <property type="molecule type" value="Genomic_DNA"/>
</dbReference>
<accession>A0AAE3TE34</accession>
<feature type="domain" description="Glycosyl hydrolase family 13 catalytic" evidence="3">
    <location>
        <begin position="128"/>
        <end position="518"/>
    </location>
</feature>
<dbReference type="Pfam" id="PF10438">
    <property type="entry name" value="Cyc-maltodext_C"/>
    <property type="match status" value="1"/>
</dbReference>
<sequence length="608" mass="71150">MRKIFLIFLIVGYTTIFPQKIEIKKIEPENWWIGMRLNKIQLMIYGKDLKSFKAKFDEPKIKIIKIHELENSDYAFIDIEIPKNILPKSYKLKLQSGKNLTEFNFPILKRENSQQRFQGFNQSDIIYLIMPDRFANGDVSNDSIKGYSDSMQKTPNQGRAGGDLQGVINKLDYLKDFGITSIWLTPVVENNTFRSYHGYAATDFYKVDPRLGSNELYKKFVDEAHKKNLKVILDHVANHCSDDHPWIKNLPMKNWFNGTLDNHLEANHNKMIFTDIHADSSTIKQVEQGWFVRSMPDLNQENIFVQNYIIQNTIWWIEFSGIDGIREDTYPYNNQKFMSKWADVILNEYPKLNIVGEVWTGEVDFLSTYQRNNPYKKPNTFLPSVTDFALRDVLIRFVEGKDNTYNIFNVLAKDYLYTDATQLVTFVDNHDLPRLMYFAKGNIQKAKLAYDILFTTRGIPQIFYGSEIGVIGTDDHGSLRIPFPGGFPNDKRNAFNEKERSDYENDIFNHLKNLIQLRKNYKALTQGKLIHFPPINDVYVYFRIYEDEKIMIIINNNTKLMKVDLSSMKNYVNPKNKLVDLRNRKELKTDEESKIEIPEVSSLILKIN</sequence>
<keyword evidence="1 4" id="KW-0378">Hydrolase</keyword>
<dbReference type="GO" id="GO:0016798">
    <property type="term" value="F:hydrolase activity, acting on glycosyl bonds"/>
    <property type="evidence" value="ECO:0007669"/>
    <property type="project" value="UniProtKB-KW"/>
</dbReference>
<dbReference type="SMART" id="SM00642">
    <property type="entry name" value="Aamy"/>
    <property type="match status" value="1"/>
</dbReference>
<dbReference type="InterPro" id="IPR013780">
    <property type="entry name" value="Glyco_hydro_b"/>
</dbReference>
<keyword evidence="5" id="KW-1185">Reference proteome</keyword>
<dbReference type="Pfam" id="PF00128">
    <property type="entry name" value="Alpha-amylase"/>
    <property type="match status" value="1"/>
</dbReference>
<dbReference type="GO" id="GO:0005975">
    <property type="term" value="P:carbohydrate metabolic process"/>
    <property type="evidence" value="ECO:0007669"/>
    <property type="project" value="InterPro"/>
</dbReference>
<dbReference type="Proteomes" id="UP001221302">
    <property type="component" value="Unassembled WGS sequence"/>
</dbReference>
<evidence type="ECO:0000256" key="2">
    <source>
        <dbReference type="ARBA" id="ARBA00023295"/>
    </source>
</evidence>
<proteinExistence type="predicted"/>
<evidence type="ECO:0000313" key="4">
    <source>
        <dbReference type="EMBL" id="MDF1612062.1"/>
    </source>
</evidence>
<keyword evidence="2" id="KW-0326">Glycosidase</keyword>
<dbReference type="Pfam" id="PF09087">
    <property type="entry name" value="Cyc-maltodext_N"/>
    <property type="match status" value="1"/>
</dbReference>
<gene>
    <name evidence="4" type="ORF">P0M35_07855</name>
</gene>
<dbReference type="InterPro" id="IPR015171">
    <property type="entry name" value="Cyc-maltodext_N"/>
</dbReference>
<protein>
    <submittedName>
        <fullName evidence="4">Alpha-amylase family glycosyl hydrolase</fullName>
    </submittedName>
</protein>